<name>A0ABU8N177_9PSEU</name>
<feature type="compositionally biased region" description="Basic and acidic residues" evidence="1">
    <location>
        <begin position="1"/>
        <end position="14"/>
    </location>
</feature>
<sequence length="179" mass="21017">MMNVAEDYRRRQYDPEDISPQQTELATSLRVPFVTNEYHRWNYVCSVVVVEPNKWSPWAGLLPTDDEARMIASFIDEYREHWYRDTFKAVMAEFAPYDIDGGANLAILRKRPEDGGWQYRKRTWESGPHWWPDRESEPLTLAAVLDRVHTIAGDPMRHWQEWKSAHSEVFSDATEGTGQ</sequence>
<organism evidence="2 3">
    <name type="scientific">Actinomycetospora aeridis</name>
    <dbReference type="NCBI Taxonomy" id="3129231"/>
    <lineage>
        <taxon>Bacteria</taxon>
        <taxon>Bacillati</taxon>
        <taxon>Actinomycetota</taxon>
        <taxon>Actinomycetes</taxon>
        <taxon>Pseudonocardiales</taxon>
        <taxon>Pseudonocardiaceae</taxon>
        <taxon>Actinomycetospora</taxon>
    </lineage>
</organism>
<protein>
    <submittedName>
        <fullName evidence="2">Uncharacterized protein</fullName>
    </submittedName>
</protein>
<feature type="region of interest" description="Disordered" evidence="1">
    <location>
        <begin position="1"/>
        <end position="21"/>
    </location>
</feature>
<accession>A0ABU8N177</accession>
<evidence type="ECO:0000256" key="1">
    <source>
        <dbReference type="SAM" id="MobiDB-lite"/>
    </source>
</evidence>
<dbReference type="RefSeq" id="WP_337712623.1">
    <property type="nucleotide sequence ID" value="NZ_JBBEGL010000002.1"/>
</dbReference>
<dbReference type="EMBL" id="JBBEGL010000002">
    <property type="protein sequence ID" value="MEJ2886135.1"/>
    <property type="molecule type" value="Genomic_DNA"/>
</dbReference>
<reference evidence="2 3" key="1">
    <citation type="submission" date="2024-03" db="EMBL/GenBank/DDBJ databases">
        <title>Actinomycetospora sp. OC33-EN06, a novel actinomycete isolated from wild orchid (Aerides multiflora).</title>
        <authorList>
            <person name="Suriyachadkun C."/>
        </authorList>
    </citation>
    <scope>NUCLEOTIDE SEQUENCE [LARGE SCALE GENOMIC DNA]</scope>
    <source>
        <strain evidence="2 3">OC33-EN06</strain>
    </source>
</reference>
<gene>
    <name evidence="2" type="ORF">WCD41_06700</name>
</gene>
<evidence type="ECO:0000313" key="3">
    <source>
        <dbReference type="Proteomes" id="UP001370100"/>
    </source>
</evidence>
<keyword evidence="3" id="KW-1185">Reference proteome</keyword>
<comment type="caution">
    <text evidence="2">The sequence shown here is derived from an EMBL/GenBank/DDBJ whole genome shotgun (WGS) entry which is preliminary data.</text>
</comment>
<evidence type="ECO:0000313" key="2">
    <source>
        <dbReference type="EMBL" id="MEJ2886135.1"/>
    </source>
</evidence>
<dbReference type="Proteomes" id="UP001370100">
    <property type="component" value="Unassembled WGS sequence"/>
</dbReference>
<proteinExistence type="predicted"/>